<evidence type="ECO:0000313" key="4">
    <source>
        <dbReference type="Proteomes" id="UP000095042"/>
    </source>
</evidence>
<name>A0A1E3VVM2_9HYPH</name>
<evidence type="ECO:0000256" key="2">
    <source>
        <dbReference type="SAM" id="MobiDB-lite"/>
    </source>
</evidence>
<dbReference type="OrthoDB" id="8443768at2"/>
<sequence>MRDIRGDLQDRASFLEEQISAAQAQFEKRLELLKREHQARIEDLQSELEAVTTLIEGEYRRLTSARCKTSAAARRLKPKPSRKSGPWHRSRSIIAVRRRSPSIDARCLSSSRSLIATPWRRKPRHLARPPMPVREPESEHRPAAPQVYRRAPAAAAPEPEQRRPVAMAAQQPQQPPLADFLIRKLSEIGVMTIDDLCHLSVQEGYFADGENVDRVVHGTLMNVAKAGFIRQLPNGAFAPATVMDTIRLRRAI</sequence>
<dbReference type="AlphaFoldDB" id="A0A1E3VVM2"/>
<keyword evidence="4" id="KW-1185">Reference proteome</keyword>
<gene>
    <name evidence="3" type="ORF">AUC71_04080</name>
</gene>
<protein>
    <submittedName>
        <fullName evidence="3">Uncharacterized protein</fullName>
    </submittedName>
</protein>
<organism evidence="3 4">
    <name type="scientific">Methyloceanibacter marginalis</name>
    <dbReference type="NCBI Taxonomy" id="1774971"/>
    <lineage>
        <taxon>Bacteria</taxon>
        <taxon>Pseudomonadati</taxon>
        <taxon>Pseudomonadota</taxon>
        <taxon>Alphaproteobacteria</taxon>
        <taxon>Hyphomicrobiales</taxon>
        <taxon>Hyphomicrobiaceae</taxon>
        <taxon>Methyloceanibacter</taxon>
    </lineage>
</organism>
<dbReference type="EMBL" id="LPWD01000451">
    <property type="protein sequence ID" value="ODR97583.1"/>
    <property type="molecule type" value="Genomic_DNA"/>
</dbReference>
<proteinExistence type="predicted"/>
<keyword evidence="1" id="KW-0175">Coiled coil</keyword>
<feature type="compositionally biased region" description="Basic residues" evidence="2">
    <location>
        <begin position="74"/>
        <end position="93"/>
    </location>
</feature>
<accession>A0A1E3VVM2</accession>
<feature type="region of interest" description="Disordered" evidence="2">
    <location>
        <begin position="70"/>
        <end position="93"/>
    </location>
</feature>
<dbReference type="Proteomes" id="UP000095042">
    <property type="component" value="Unassembled WGS sequence"/>
</dbReference>
<dbReference type="RefSeq" id="WP_069625024.1">
    <property type="nucleotide sequence ID" value="NZ_LPWD01000451.1"/>
</dbReference>
<comment type="caution">
    <text evidence="3">The sequence shown here is derived from an EMBL/GenBank/DDBJ whole genome shotgun (WGS) entry which is preliminary data.</text>
</comment>
<evidence type="ECO:0000313" key="3">
    <source>
        <dbReference type="EMBL" id="ODR97583.1"/>
    </source>
</evidence>
<feature type="coiled-coil region" evidence="1">
    <location>
        <begin position="5"/>
        <end position="54"/>
    </location>
</feature>
<evidence type="ECO:0000256" key="1">
    <source>
        <dbReference type="SAM" id="Coils"/>
    </source>
</evidence>
<feature type="region of interest" description="Disordered" evidence="2">
    <location>
        <begin position="121"/>
        <end position="172"/>
    </location>
</feature>
<reference evidence="3 4" key="1">
    <citation type="journal article" date="2016" name="Environ. Microbiol.">
        <title>New Methyloceanibacter diversity from North Sea sediments includes methanotroph containing solely the soluble methane monooxygenase.</title>
        <authorList>
            <person name="Vekeman B."/>
            <person name="Kerckhof F.M."/>
            <person name="Cremers G."/>
            <person name="de Vos P."/>
            <person name="Vandamme P."/>
            <person name="Boon N."/>
            <person name="Op den Camp H.J."/>
            <person name="Heylen K."/>
        </authorList>
    </citation>
    <scope>NUCLEOTIDE SEQUENCE [LARGE SCALE GENOMIC DNA]</scope>
    <source>
        <strain evidence="3 4">R-67177</strain>
    </source>
</reference>
<feature type="compositionally biased region" description="Low complexity" evidence="2">
    <location>
        <begin position="143"/>
        <end position="172"/>
    </location>
</feature>